<reference evidence="2 3" key="1">
    <citation type="submission" date="2016-02" db="EMBL/GenBank/DDBJ databases">
        <title>Genome analysis of coral dinoflagellate symbionts highlights evolutionary adaptations to a symbiotic lifestyle.</title>
        <authorList>
            <person name="Aranda M."/>
            <person name="Li Y."/>
            <person name="Liew Y.J."/>
            <person name="Baumgarten S."/>
            <person name="Simakov O."/>
            <person name="Wilson M."/>
            <person name="Piel J."/>
            <person name="Ashoor H."/>
            <person name="Bougouffa S."/>
            <person name="Bajic V.B."/>
            <person name="Ryu T."/>
            <person name="Ravasi T."/>
            <person name="Bayer T."/>
            <person name="Micklem G."/>
            <person name="Kim H."/>
            <person name="Bhak J."/>
            <person name="Lajeunesse T.C."/>
            <person name="Voolstra C.R."/>
        </authorList>
    </citation>
    <scope>NUCLEOTIDE SEQUENCE [LARGE SCALE GENOMIC DNA]</scope>
    <source>
        <strain evidence="2 3">CCMP2467</strain>
    </source>
</reference>
<accession>A0A1Q9EM72</accession>
<feature type="region of interest" description="Disordered" evidence="1">
    <location>
        <begin position="161"/>
        <end position="180"/>
    </location>
</feature>
<proteinExistence type="predicted"/>
<dbReference type="Proteomes" id="UP000186817">
    <property type="component" value="Unassembled WGS sequence"/>
</dbReference>
<sequence length="180" mass="19223">MGSCVGSTGQGPRKLWQRAKAYRVGSERQVPLPDTSQMATEELLRRGIAEAQSASASTRGHERACHVFLARNFLLAALQRYSRGVLGSSGYPTGSRLEIFSPDIRFHGIQSFPLGEDTQAVQGVLAESTAGFFGGYVPSDPAVSGAAFIFLLPPDLRSTAPWGKGNGSTSQGIWDPWHGA</sequence>
<dbReference type="AlphaFoldDB" id="A0A1Q9EM72"/>
<comment type="caution">
    <text evidence="2">The sequence shown here is derived from an EMBL/GenBank/DDBJ whole genome shotgun (WGS) entry which is preliminary data.</text>
</comment>
<evidence type="ECO:0000313" key="2">
    <source>
        <dbReference type="EMBL" id="OLQ08543.1"/>
    </source>
</evidence>
<name>A0A1Q9EM72_SYMMI</name>
<keyword evidence="3" id="KW-1185">Reference proteome</keyword>
<dbReference type="EMBL" id="LSRX01000115">
    <property type="protein sequence ID" value="OLQ08543.1"/>
    <property type="molecule type" value="Genomic_DNA"/>
</dbReference>
<evidence type="ECO:0000256" key="1">
    <source>
        <dbReference type="SAM" id="MobiDB-lite"/>
    </source>
</evidence>
<gene>
    <name evidence="2" type="ORF">AK812_SmicGene7950</name>
</gene>
<organism evidence="2 3">
    <name type="scientific">Symbiodinium microadriaticum</name>
    <name type="common">Dinoflagellate</name>
    <name type="synonym">Zooxanthella microadriatica</name>
    <dbReference type="NCBI Taxonomy" id="2951"/>
    <lineage>
        <taxon>Eukaryota</taxon>
        <taxon>Sar</taxon>
        <taxon>Alveolata</taxon>
        <taxon>Dinophyceae</taxon>
        <taxon>Suessiales</taxon>
        <taxon>Symbiodiniaceae</taxon>
        <taxon>Symbiodinium</taxon>
    </lineage>
</organism>
<evidence type="ECO:0000313" key="3">
    <source>
        <dbReference type="Proteomes" id="UP000186817"/>
    </source>
</evidence>
<protein>
    <submittedName>
        <fullName evidence="2">Uncharacterized protein</fullName>
    </submittedName>
</protein>